<proteinExistence type="predicted"/>
<evidence type="ECO:0000313" key="1">
    <source>
        <dbReference type="EMBL" id="MBX35812.1"/>
    </source>
</evidence>
<accession>A0A2P2N003</accession>
<protein>
    <submittedName>
        <fullName evidence="1">Formin-like protein 14</fullName>
    </submittedName>
</protein>
<name>A0A2P2N003_RHIMU</name>
<organism evidence="1">
    <name type="scientific">Rhizophora mucronata</name>
    <name type="common">Asiatic mangrove</name>
    <dbReference type="NCBI Taxonomy" id="61149"/>
    <lineage>
        <taxon>Eukaryota</taxon>
        <taxon>Viridiplantae</taxon>
        <taxon>Streptophyta</taxon>
        <taxon>Embryophyta</taxon>
        <taxon>Tracheophyta</taxon>
        <taxon>Spermatophyta</taxon>
        <taxon>Magnoliopsida</taxon>
        <taxon>eudicotyledons</taxon>
        <taxon>Gunneridae</taxon>
        <taxon>Pentapetalae</taxon>
        <taxon>rosids</taxon>
        <taxon>fabids</taxon>
        <taxon>Malpighiales</taxon>
        <taxon>Rhizophoraceae</taxon>
        <taxon>Rhizophora</taxon>
    </lineage>
</organism>
<dbReference type="AlphaFoldDB" id="A0A2P2N003"/>
<dbReference type="EMBL" id="GGEC01055328">
    <property type="protein sequence ID" value="MBX35812.1"/>
    <property type="molecule type" value="Transcribed_RNA"/>
</dbReference>
<sequence>MLNQRQGKKWATLVLPRVVQDSNIVFTQDSCKLTPFLTLSKIESKKRRFREPFMQISYNFTQIHFVHIARHNFSGEARIKNIDSVDEFKQAIWGPSVEEATEK</sequence>
<reference evidence="1" key="1">
    <citation type="submission" date="2018-02" db="EMBL/GenBank/DDBJ databases">
        <title>Rhizophora mucronata_Transcriptome.</title>
        <authorList>
            <person name="Meera S.P."/>
            <person name="Sreeshan A."/>
            <person name="Augustine A."/>
        </authorList>
    </citation>
    <scope>NUCLEOTIDE SEQUENCE</scope>
    <source>
        <tissue evidence="1">Leaf</tissue>
    </source>
</reference>